<dbReference type="PANTHER" id="PTHR33164:SF43">
    <property type="entry name" value="HTH-TYPE TRANSCRIPTIONAL REPRESSOR YETL"/>
    <property type="match status" value="1"/>
</dbReference>
<dbReference type="Gene3D" id="1.10.10.10">
    <property type="entry name" value="Winged helix-like DNA-binding domain superfamily/Winged helix DNA-binding domain"/>
    <property type="match status" value="1"/>
</dbReference>
<dbReference type="DNASU" id="4002988"/>
<dbReference type="Proteomes" id="UP000001817">
    <property type="component" value="Chromosome 1"/>
</dbReference>
<dbReference type="AlphaFoldDB" id="Q13VS8"/>
<dbReference type="InterPro" id="IPR036388">
    <property type="entry name" value="WH-like_DNA-bd_sf"/>
</dbReference>
<dbReference type="InterPro" id="IPR036390">
    <property type="entry name" value="WH_DNA-bd_sf"/>
</dbReference>
<feature type="domain" description="HTH marR-type" evidence="1">
    <location>
        <begin position="18"/>
        <end position="155"/>
    </location>
</feature>
<dbReference type="RefSeq" id="WP_011489348.1">
    <property type="nucleotide sequence ID" value="NC_007951.1"/>
</dbReference>
<dbReference type="PANTHER" id="PTHR33164">
    <property type="entry name" value="TRANSCRIPTIONAL REGULATOR, MARR FAMILY"/>
    <property type="match status" value="1"/>
</dbReference>
<evidence type="ECO:0000313" key="3">
    <source>
        <dbReference type="Proteomes" id="UP000001817"/>
    </source>
</evidence>
<dbReference type="EMBL" id="CP000270">
    <property type="protein sequence ID" value="ABE31811.1"/>
    <property type="molecule type" value="Genomic_DNA"/>
</dbReference>
<organism evidence="2 3">
    <name type="scientific">Paraburkholderia xenovorans (strain LB400)</name>
    <dbReference type="NCBI Taxonomy" id="266265"/>
    <lineage>
        <taxon>Bacteria</taxon>
        <taxon>Pseudomonadati</taxon>
        <taxon>Pseudomonadota</taxon>
        <taxon>Betaproteobacteria</taxon>
        <taxon>Burkholderiales</taxon>
        <taxon>Burkholderiaceae</taxon>
        <taxon>Paraburkholderia</taxon>
    </lineage>
</organism>
<accession>Q13VS8</accession>
<sequence>MMTSGSSGTQQFDAALRLMELSTAITRLFAARNQVLNRLAAPFGLTAVQVMALHHMSAIPACTPSTLVRSLVVDSSSVTRLLDRLEKKGMIQRAAQERADRPHDRRVIEIVLTERGNKAIDELKSHWRSALAELTEALKQSEIHALLRLPQLCNQDALQLDLDSKPLSLTEPRP</sequence>
<dbReference type="STRING" id="266265.Bxe_A1137"/>
<evidence type="ECO:0000259" key="1">
    <source>
        <dbReference type="PROSITE" id="PS50995"/>
    </source>
</evidence>
<reference evidence="2 3" key="1">
    <citation type="journal article" date="2006" name="Proc. Natl. Acad. Sci. U.S.A.">
        <title>Burkholderia xenovorans LB400 harbors a multi-replicon, 9.73-Mbp genome shaped for versatility.</title>
        <authorList>
            <person name="Chain P.S."/>
            <person name="Denef V.J."/>
            <person name="Konstantinidis K.T."/>
            <person name="Vergez L.M."/>
            <person name="Agullo L."/>
            <person name="Reyes V.L."/>
            <person name="Hauser L."/>
            <person name="Cordova M."/>
            <person name="Gomez L."/>
            <person name="Gonzalez M."/>
            <person name="Land M."/>
            <person name="Lao V."/>
            <person name="Larimer F."/>
            <person name="LiPuma J.J."/>
            <person name="Mahenthiralingam E."/>
            <person name="Malfatti S.A."/>
            <person name="Marx C.J."/>
            <person name="Parnell J.J."/>
            <person name="Ramette A."/>
            <person name="Richardson P."/>
            <person name="Seeger M."/>
            <person name="Smith D."/>
            <person name="Spilker T."/>
            <person name="Sul W.J."/>
            <person name="Tsoi T.V."/>
            <person name="Ulrich L.E."/>
            <person name="Zhulin I.B."/>
            <person name="Tiedje J.M."/>
        </authorList>
    </citation>
    <scope>NUCLEOTIDE SEQUENCE [LARGE SCALE GENOMIC DNA]</scope>
    <source>
        <strain evidence="2 3">LB400</strain>
    </source>
</reference>
<dbReference type="eggNOG" id="COG1846">
    <property type="taxonomic scope" value="Bacteria"/>
</dbReference>
<dbReference type="GO" id="GO:0003700">
    <property type="term" value="F:DNA-binding transcription factor activity"/>
    <property type="evidence" value="ECO:0007669"/>
    <property type="project" value="InterPro"/>
</dbReference>
<dbReference type="InterPro" id="IPR000835">
    <property type="entry name" value="HTH_MarR-typ"/>
</dbReference>
<evidence type="ECO:0000313" key="2">
    <source>
        <dbReference type="EMBL" id="ABE31811.1"/>
    </source>
</evidence>
<dbReference type="Pfam" id="PF12802">
    <property type="entry name" value="MarR_2"/>
    <property type="match status" value="1"/>
</dbReference>
<protein>
    <submittedName>
        <fullName evidence="2">Transcriptional regulator, MarR family</fullName>
    </submittedName>
</protein>
<keyword evidence="3" id="KW-1185">Reference proteome</keyword>
<dbReference type="InterPro" id="IPR039422">
    <property type="entry name" value="MarR/SlyA-like"/>
</dbReference>
<proteinExistence type="predicted"/>
<dbReference type="PRINTS" id="PR00598">
    <property type="entry name" value="HTHMARR"/>
</dbReference>
<dbReference type="SUPFAM" id="SSF46785">
    <property type="entry name" value="Winged helix' DNA-binding domain"/>
    <property type="match status" value="1"/>
</dbReference>
<dbReference type="PROSITE" id="PS50995">
    <property type="entry name" value="HTH_MARR_2"/>
    <property type="match status" value="1"/>
</dbReference>
<dbReference type="SMART" id="SM00347">
    <property type="entry name" value="HTH_MARR"/>
    <property type="match status" value="1"/>
</dbReference>
<dbReference type="GO" id="GO:0006950">
    <property type="term" value="P:response to stress"/>
    <property type="evidence" value="ECO:0007669"/>
    <property type="project" value="TreeGrafter"/>
</dbReference>
<gene>
    <name evidence="2" type="ORF">Bxe_A1137</name>
</gene>
<dbReference type="KEGG" id="bxe:Bxe_A1137"/>
<name>Q13VS8_PARXL</name>